<dbReference type="InterPro" id="IPR010627">
    <property type="entry name" value="Prepilin_pept_A24_N"/>
</dbReference>
<sequence>MIHILLIFSIWMIGACFGSFFMVIGLRFPIGHSIIHPRSTCSNCFHYLGTLELIPFFSYVIQKGHCRHCHTKFSFLYPFTEALTGLLFVLVFFRFINQPKEILLLFFLIAFGIIFFISDLYYFLLPDSLMLLFFSSTIIVRLWFHPLPLYYYFISGISFFLLFYAFYCFTSQGIGGGDVKLFGILGLFFGFELTLFILFIACLSSLVFGLGLFALKKISKHTPFPFAPFIFLASFIVALYGENFQVIFYSLF</sequence>
<dbReference type="GO" id="GO:0008168">
    <property type="term" value="F:methyltransferase activity"/>
    <property type="evidence" value="ECO:0007669"/>
    <property type="project" value="UniProtKB-KW"/>
</dbReference>
<dbReference type="InterPro" id="IPR050882">
    <property type="entry name" value="Prepilin_peptidase/N-MTase"/>
</dbReference>
<dbReference type="Proteomes" id="UP000193435">
    <property type="component" value="Unassembled WGS sequence"/>
</dbReference>
<keyword evidence="6 7" id="KW-0472">Membrane</keyword>
<comment type="similarity">
    <text evidence="2">Belongs to the peptidase A24 family.</text>
</comment>
<feature type="transmembrane region" description="Helical" evidence="7">
    <location>
        <begin position="226"/>
        <end position="251"/>
    </location>
</feature>
<keyword evidence="10" id="KW-0489">Methyltransferase</keyword>
<feature type="transmembrane region" description="Helical" evidence="7">
    <location>
        <begin position="6"/>
        <end position="28"/>
    </location>
</feature>
<dbReference type="InterPro" id="IPR000045">
    <property type="entry name" value="Prepilin_IV_endopep_pep"/>
</dbReference>
<evidence type="ECO:0000256" key="4">
    <source>
        <dbReference type="ARBA" id="ARBA00022692"/>
    </source>
</evidence>
<evidence type="ECO:0000256" key="6">
    <source>
        <dbReference type="ARBA" id="ARBA00023136"/>
    </source>
</evidence>
<organism evidence="10 11">
    <name type="scientific">Carnobacterium iners</name>
    <dbReference type="NCBI Taxonomy" id="1073423"/>
    <lineage>
        <taxon>Bacteria</taxon>
        <taxon>Bacillati</taxon>
        <taxon>Bacillota</taxon>
        <taxon>Bacilli</taxon>
        <taxon>Lactobacillales</taxon>
        <taxon>Carnobacteriaceae</taxon>
        <taxon>Carnobacterium</taxon>
    </lineage>
</organism>
<dbReference type="GO" id="GO:0004190">
    <property type="term" value="F:aspartic-type endopeptidase activity"/>
    <property type="evidence" value="ECO:0007669"/>
    <property type="project" value="InterPro"/>
</dbReference>
<keyword evidence="3" id="KW-1003">Cell membrane</keyword>
<dbReference type="RefSeq" id="WP_085558993.1">
    <property type="nucleotide sequence ID" value="NZ_FOAH01000016.1"/>
</dbReference>
<feature type="transmembrane region" description="Helical" evidence="7">
    <location>
        <begin position="75"/>
        <end position="96"/>
    </location>
</feature>
<feature type="transmembrane region" description="Helical" evidence="7">
    <location>
        <begin position="102"/>
        <end position="122"/>
    </location>
</feature>
<comment type="subcellular location">
    <subcellularLocation>
        <location evidence="1">Cell membrane</location>
        <topology evidence="1">Multi-pass membrane protein</topology>
    </subcellularLocation>
</comment>
<accession>A0A1X7MS89</accession>
<evidence type="ECO:0000313" key="10">
    <source>
        <dbReference type="EMBL" id="SMH27692.1"/>
    </source>
</evidence>
<dbReference type="PANTHER" id="PTHR30487">
    <property type="entry name" value="TYPE 4 PREPILIN-LIKE PROTEINS LEADER PEPTIDE-PROCESSING ENZYME"/>
    <property type="match status" value="1"/>
</dbReference>
<evidence type="ECO:0000256" key="3">
    <source>
        <dbReference type="ARBA" id="ARBA00022475"/>
    </source>
</evidence>
<dbReference type="Pfam" id="PF01478">
    <property type="entry name" value="Peptidase_A24"/>
    <property type="match status" value="1"/>
</dbReference>
<evidence type="ECO:0000259" key="9">
    <source>
        <dbReference type="Pfam" id="PF06750"/>
    </source>
</evidence>
<dbReference type="GO" id="GO:0032259">
    <property type="term" value="P:methylation"/>
    <property type="evidence" value="ECO:0007669"/>
    <property type="project" value="UniProtKB-KW"/>
</dbReference>
<evidence type="ECO:0000256" key="7">
    <source>
        <dbReference type="SAM" id="Phobius"/>
    </source>
</evidence>
<dbReference type="EMBL" id="FXBJ01000002">
    <property type="protein sequence ID" value="SMH27692.1"/>
    <property type="molecule type" value="Genomic_DNA"/>
</dbReference>
<feature type="transmembrane region" description="Helical" evidence="7">
    <location>
        <begin position="181"/>
        <end position="214"/>
    </location>
</feature>
<dbReference type="STRING" id="1073423.SAMN04488700_0737"/>
<evidence type="ECO:0000256" key="2">
    <source>
        <dbReference type="ARBA" id="ARBA00005801"/>
    </source>
</evidence>
<dbReference type="Pfam" id="PF06750">
    <property type="entry name" value="A24_N_bact"/>
    <property type="match status" value="1"/>
</dbReference>
<dbReference type="GO" id="GO:0006465">
    <property type="term" value="P:signal peptide processing"/>
    <property type="evidence" value="ECO:0007669"/>
    <property type="project" value="TreeGrafter"/>
</dbReference>
<evidence type="ECO:0000259" key="8">
    <source>
        <dbReference type="Pfam" id="PF01478"/>
    </source>
</evidence>
<evidence type="ECO:0000313" key="11">
    <source>
        <dbReference type="Proteomes" id="UP000193435"/>
    </source>
</evidence>
<evidence type="ECO:0000256" key="5">
    <source>
        <dbReference type="ARBA" id="ARBA00022989"/>
    </source>
</evidence>
<gene>
    <name evidence="10" type="ORF">SAMN04488700_0737</name>
</gene>
<keyword evidence="10" id="KW-0808">Transferase</keyword>
<keyword evidence="5 7" id="KW-1133">Transmembrane helix</keyword>
<evidence type="ECO:0000256" key="1">
    <source>
        <dbReference type="ARBA" id="ARBA00004651"/>
    </source>
</evidence>
<dbReference type="GO" id="GO:0005886">
    <property type="term" value="C:plasma membrane"/>
    <property type="evidence" value="ECO:0007669"/>
    <property type="project" value="UniProtKB-SubCell"/>
</dbReference>
<dbReference type="OrthoDB" id="9789291at2"/>
<feature type="domain" description="Prepilin type IV endopeptidase peptidase" evidence="8">
    <location>
        <begin position="106"/>
        <end position="210"/>
    </location>
</feature>
<keyword evidence="11" id="KW-1185">Reference proteome</keyword>
<feature type="transmembrane region" description="Helical" evidence="7">
    <location>
        <begin position="150"/>
        <end position="169"/>
    </location>
</feature>
<keyword evidence="4 7" id="KW-0812">Transmembrane</keyword>
<dbReference type="Gene3D" id="1.20.120.1220">
    <property type="match status" value="1"/>
</dbReference>
<proteinExistence type="inferred from homology"/>
<reference evidence="10 11" key="1">
    <citation type="submission" date="2017-04" db="EMBL/GenBank/DDBJ databases">
        <authorList>
            <person name="Afonso C.L."/>
            <person name="Miller P.J."/>
            <person name="Scott M.A."/>
            <person name="Spackman E."/>
            <person name="Goraichik I."/>
            <person name="Dimitrov K.M."/>
            <person name="Suarez D.L."/>
            <person name="Swayne D.E."/>
        </authorList>
    </citation>
    <scope>NUCLEOTIDE SEQUENCE [LARGE SCALE GENOMIC DNA]</scope>
    <source>
        <strain evidence="10 11">LMG26642</strain>
    </source>
</reference>
<protein>
    <submittedName>
        <fullName evidence="10">Leader peptidase (Prepilin peptidase) / N-methyltransferase</fullName>
    </submittedName>
</protein>
<dbReference type="PANTHER" id="PTHR30487:SF0">
    <property type="entry name" value="PREPILIN LEADER PEPTIDASE_N-METHYLTRANSFERASE-RELATED"/>
    <property type="match status" value="1"/>
</dbReference>
<name>A0A1X7MS89_9LACT</name>
<feature type="domain" description="Prepilin peptidase A24 N-terminal" evidence="9">
    <location>
        <begin position="13"/>
        <end position="95"/>
    </location>
</feature>
<dbReference type="AlphaFoldDB" id="A0A1X7MS89"/>